<comment type="caution">
    <text evidence="2">The sequence shown here is derived from an EMBL/GenBank/DDBJ whole genome shotgun (WGS) entry which is preliminary data.</text>
</comment>
<gene>
    <name evidence="2" type="ORF">BEL07_09680</name>
</gene>
<dbReference type="EMBL" id="MCHX01000018">
    <property type="protein sequence ID" value="OFJ53991.1"/>
    <property type="molecule type" value="Genomic_DNA"/>
</dbReference>
<evidence type="ECO:0000259" key="1">
    <source>
        <dbReference type="Pfam" id="PF02720"/>
    </source>
</evidence>
<reference evidence="2 3" key="1">
    <citation type="submission" date="2016-09" db="EMBL/GenBank/DDBJ databases">
        <title>genome sequence of Mycobacterium sp. 739 SCH.</title>
        <authorList>
            <person name="Greninger A.L."/>
            <person name="Qin X."/>
            <person name="Jerome K."/>
            <person name="Vora S."/>
            <person name="Quinn K."/>
        </authorList>
    </citation>
    <scope>NUCLEOTIDE SEQUENCE [LARGE SCALE GENOMIC DNA]</scope>
    <source>
        <strain evidence="2 3">SCH</strain>
    </source>
</reference>
<dbReference type="Proteomes" id="UP000178953">
    <property type="component" value="Unassembled WGS sequence"/>
</dbReference>
<evidence type="ECO:0000313" key="3">
    <source>
        <dbReference type="Proteomes" id="UP000178953"/>
    </source>
</evidence>
<dbReference type="InterPro" id="IPR003615">
    <property type="entry name" value="HNH_nuc"/>
</dbReference>
<accession>A0A1E8Q6W8</accession>
<protein>
    <recommendedName>
        <fullName evidence="1">DUF222 domain-containing protein</fullName>
    </recommendedName>
</protein>
<feature type="domain" description="DUF222" evidence="1">
    <location>
        <begin position="23"/>
        <end position="330"/>
    </location>
</feature>
<dbReference type="AlphaFoldDB" id="A0A1E8Q6W8"/>
<sequence>MEHVFDGIQGLGDAELIASLGEALRDERRAASRRLIAAGVFAMRRDASADPRSAIWCVDAVDSAAAEVGAELGISRFRAAADMRLGITLVARFPLLAERCLAGDVDQRVIASIDDRTALVGDPEILARLDVTLARSAPGWNGLSRRKLEWVLDWLVLDVDPEAVRLAKEREATRYVTVTSDDAGTSRLDGRLPVTDGDIVDRRLDAMASAVCDADPRTKDQRRADALVRLAEGFTTLACRCGTEACSSDDSSVGSSQIVVHVLAEAATVVGESSRSGFVVGRGPVRGGAVEEMVRSGRAKVRPVAASKDLGAVVGYRPTRAAAEFVLCRDLTCRWPGCDRPADRCDDDHTIPWPYGPTHPSNLKAYCRHHHLLKTFWTGPGGWSDAQRPDGTVVVTSPTGRTYASTPLGALFFPHLAVPTGSVVARPVPPAAEARQLTMPRRRRTRAEDVAARIEGERAVNRAEILAHPPPF</sequence>
<organism evidence="2 3">
    <name type="scientific">Mycolicibacterium grossiae</name>
    <dbReference type="NCBI Taxonomy" id="1552759"/>
    <lineage>
        <taxon>Bacteria</taxon>
        <taxon>Bacillati</taxon>
        <taxon>Actinomycetota</taxon>
        <taxon>Actinomycetes</taxon>
        <taxon>Mycobacteriales</taxon>
        <taxon>Mycobacteriaceae</taxon>
        <taxon>Mycolicibacterium</taxon>
    </lineage>
</organism>
<dbReference type="Pfam" id="PF02720">
    <property type="entry name" value="DUF222"/>
    <property type="match status" value="1"/>
</dbReference>
<evidence type="ECO:0000313" key="2">
    <source>
        <dbReference type="EMBL" id="OFJ53991.1"/>
    </source>
</evidence>
<proteinExistence type="predicted"/>
<dbReference type="InterPro" id="IPR003870">
    <property type="entry name" value="DUF222"/>
</dbReference>
<dbReference type="CDD" id="cd00085">
    <property type="entry name" value="HNHc"/>
    <property type="match status" value="1"/>
</dbReference>
<keyword evidence="3" id="KW-1185">Reference proteome</keyword>
<name>A0A1E8Q6W8_9MYCO</name>